<dbReference type="InterPro" id="IPR001846">
    <property type="entry name" value="VWF_type-D"/>
</dbReference>
<feature type="domain" description="VWFD" evidence="8">
    <location>
        <begin position="1179"/>
        <end position="1355"/>
    </location>
</feature>
<dbReference type="GO" id="GO:0002244">
    <property type="term" value="P:hematopoietic progenitor cell differentiation"/>
    <property type="evidence" value="ECO:0007669"/>
    <property type="project" value="Ensembl"/>
</dbReference>
<protein>
    <submittedName>
        <fullName evidence="9">Kielin cysteine rich BMP regulator</fullName>
    </submittedName>
</protein>
<dbReference type="SUPFAM" id="SSF57567">
    <property type="entry name" value="Serine protease inhibitors"/>
    <property type="match status" value="1"/>
</dbReference>
<feature type="domain" description="VWFC" evidence="7">
    <location>
        <begin position="495"/>
        <end position="553"/>
    </location>
</feature>
<feature type="domain" description="VWFC" evidence="7">
    <location>
        <begin position="846"/>
        <end position="909"/>
    </location>
</feature>
<dbReference type="GeneTree" id="ENSGT00940000160243"/>
<organism evidence="9 10">
    <name type="scientific">Sarcophilus harrisii</name>
    <name type="common">Tasmanian devil</name>
    <name type="synonym">Sarcophilus laniarius</name>
    <dbReference type="NCBI Taxonomy" id="9305"/>
    <lineage>
        <taxon>Eukaryota</taxon>
        <taxon>Metazoa</taxon>
        <taxon>Chordata</taxon>
        <taxon>Craniata</taxon>
        <taxon>Vertebrata</taxon>
        <taxon>Euteleostomi</taxon>
        <taxon>Mammalia</taxon>
        <taxon>Metatheria</taxon>
        <taxon>Dasyuromorphia</taxon>
        <taxon>Dasyuridae</taxon>
        <taxon>Sarcophilus</taxon>
    </lineage>
</organism>
<evidence type="ECO:0000256" key="3">
    <source>
        <dbReference type="ARBA" id="ARBA00022729"/>
    </source>
</evidence>
<feature type="domain" description="VWFC" evidence="7">
    <location>
        <begin position="436"/>
        <end position="495"/>
    </location>
</feature>
<evidence type="ECO:0000313" key="10">
    <source>
        <dbReference type="Proteomes" id="UP000007648"/>
    </source>
</evidence>
<keyword evidence="6" id="KW-0175">Coiled coil</keyword>
<sequence>MATLDPGQSARLDDISHYQQQAAGHPPTLCASLEEQLQKVKEQLQELGVLVAELRGQNMDLQTRVKHLESCECRRPPCTWQGQEWPEGAHWEPDGCTSCVCLQGRAQCSAVRDVTHCLGCHHGGQAYSSGETFSLDACTTCHCLEGKVTCSQSLCSRQPCLEPRTCCRSCEPGCEYEGQHHEEGAVFLSSSNPCLNCTCLRSLVRCVPVKCPPSPCPNPVSRLGHCCPSCPGESFCPSSARSGPSLLTETFLFHMEPPAGLPFNAFPMLNSCTPTSLGYNATNQSFSLVSDSVTPFGVFLARYWSGLSFSSLIHFINGETEANRLSDFPGSYSKQISETKSKLGETNLPDSRSSTFASVQLLLIVMVMCIPSLCIHAVCVLNGQEFAEGAHWEPEGQPCTTCSCLRGVPVCRAVACTPPPCQHPTQSPGTCCPRCESCTYQGHIYANGQNFTNPSQPCHTCHCEDGTVLCSPIDCPPTTCIRPQKGPGQCCPRCPDCVLENQVFVDGESFSHSRDPCQECQCQGGWVHCQPRACPGPPCAHPLPGSCCKSKCNGCDFGGKEYPNGVDFPHPTDRCRVCHCINGNVQCLTQRCPPLPCPEPFLSPGECCPQCPVPPADCLVPGMPSAHHQQYFSPPGDPCRRCLCLNGSISCQRLPCPQTFCTHPLQGDCCPSCDGCLYNGKELSNGQRFTSQTSPCQICLCWEGSVTCEAKSCAPVQCPFPIQESCCPVCDGCEYLGQRYLSVQEFPEPENPCNYCTCIGGFVSCDRRPCDQPSCSHPLTLPGHCCPTCEGCFYNGITTAQGETFPDPIDSACSYCTCQAGSVQCLKKPCPPALCSHPTPGPCSCPTCQSELSSSGREYQDGEEFEGPKGSCEQCYCQAGNVYCKRVLCPSLSCVLQVTEAGTCCPRCRGCLSPNGEHPEGSSWTPLDAPCSSCMCHEGVITCARVRCVSSCAHPQQESTDCCPLCKDCVYEGQKYEPGESFQPGKDPCEVCSCELSPGGTPRLRCYRRYCPSLVGCPPNQLLPPGPQNCCPTCTQALSNCTAGLLGRELTPPDPCYTCQCQDLTWLCIHRTCPHLSCPPAEQHTVPGTCCPICREEKSISNHFLPFFCVSPAPSPSCSYKGHVVPSGEHWVVDECTSCSCVAGTVQCRSQHCSLITCDLEAPVLDPGSCCPRCLPRPASCLAFGDPHYRTFDGRLFHFQGSCSYVLTKDCHGGDFSIHVTNDDRGRRGVAWTKEVTVLLGDAVIRLLQDRVVTVDGHTVSLPFLKEPFLYVELRGGTVFLHAQLGLQVQWNGQSQVEVTLPGSYRGRTCGLCGNYNGFTQDELQGPSGLLLPSEAAFGNSWQVSEGPGLSQPCSPGREVDPCREAGYRARREANARCAMLKSSAFQRCHQAVPPDPFFAACVYDLCACGTGASADACLCDALEAYAARCRQAGITPTWRGPTLCVVGCPLDRGFIFDECGPPCPQTCYNRHVPLGELAAHCIRPCVPGCRCPAGLVEHEAHCISPESCPPVLLTMEQPITFHTSSN</sequence>
<dbReference type="SMART" id="SM00214">
    <property type="entry name" value="VWC"/>
    <property type="match status" value="15"/>
</dbReference>
<dbReference type="PROSITE" id="PS50184">
    <property type="entry name" value="VWFC_2"/>
    <property type="match status" value="14"/>
</dbReference>
<reference evidence="9 10" key="1">
    <citation type="journal article" date="2011" name="Proc. Natl. Acad. Sci. U.S.A.">
        <title>Genetic diversity and population structure of the endangered marsupial Sarcophilus harrisii (Tasmanian devil).</title>
        <authorList>
            <person name="Miller W."/>
            <person name="Hayes V.M."/>
            <person name="Ratan A."/>
            <person name="Petersen D.C."/>
            <person name="Wittekindt N.E."/>
            <person name="Miller J."/>
            <person name="Walenz B."/>
            <person name="Knight J."/>
            <person name="Qi J."/>
            <person name="Zhao F."/>
            <person name="Wang Q."/>
            <person name="Bedoya-Reina O.C."/>
            <person name="Katiyar N."/>
            <person name="Tomsho L.P."/>
            <person name="Kasson L.M."/>
            <person name="Hardie R.A."/>
            <person name="Woodbridge P."/>
            <person name="Tindall E.A."/>
            <person name="Bertelsen M.F."/>
            <person name="Dixon D."/>
            <person name="Pyecroft S."/>
            <person name="Helgen K.M."/>
            <person name="Lesk A.M."/>
            <person name="Pringle T.H."/>
            <person name="Patterson N."/>
            <person name="Zhang Y."/>
            <person name="Kreiss A."/>
            <person name="Woods G.M."/>
            <person name="Jones M.E."/>
            <person name="Schuster S.C."/>
        </authorList>
    </citation>
    <scope>NUCLEOTIDE SEQUENCE [LARGE SCALE GENOMIC DNA]</scope>
</reference>
<feature type="domain" description="VWFC" evidence="7">
    <location>
        <begin position="674"/>
        <end position="731"/>
    </location>
</feature>
<dbReference type="FunCoup" id="A0A7N4P9R5">
    <property type="interactions" value="144"/>
</dbReference>
<dbReference type="PANTHER" id="PTHR46698">
    <property type="entry name" value="CROSSVEINLESS 2"/>
    <property type="match status" value="1"/>
</dbReference>
<keyword evidence="10" id="KW-1185">Reference proteome</keyword>
<evidence type="ECO:0000256" key="6">
    <source>
        <dbReference type="SAM" id="Coils"/>
    </source>
</evidence>
<accession>A0A7N4P9R5</accession>
<feature type="coiled-coil region" evidence="6">
    <location>
        <begin position="30"/>
        <end position="57"/>
    </location>
</feature>
<keyword evidence="2" id="KW-0964">Secreted</keyword>
<reference evidence="9" key="2">
    <citation type="submission" date="2025-08" db="UniProtKB">
        <authorList>
            <consortium name="Ensembl"/>
        </authorList>
    </citation>
    <scope>IDENTIFICATION</scope>
</reference>
<dbReference type="InterPro" id="IPR014853">
    <property type="entry name" value="VWF/SSPO/ZAN-like_Cys-rich_dom"/>
</dbReference>
<evidence type="ECO:0000259" key="7">
    <source>
        <dbReference type="PROSITE" id="PS50184"/>
    </source>
</evidence>
<dbReference type="Pfam" id="PF23334">
    <property type="entry name" value="VWC2L_2nd"/>
    <property type="match status" value="6"/>
</dbReference>
<keyword evidence="5" id="KW-1015">Disulfide bond</keyword>
<feature type="domain" description="VWFC" evidence="7">
    <location>
        <begin position="1116"/>
        <end position="1175"/>
    </location>
</feature>
<dbReference type="GO" id="GO:0030513">
    <property type="term" value="P:positive regulation of BMP signaling pathway"/>
    <property type="evidence" value="ECO:0007669"/>
    <property type="project" value="Ensembl"/>
</dbReference>
<evidence type="ECO:0000256" key="4">
    <source>
        <dbReference type="ARBA" id="ARBA00022737"/>
    </source>
</evidence>
<feature type="domain" description="VWFC" evidence="7">
    <location>
        <begin position="909"/>
        <end position="967"/>
    </location>
</feature>
<dbReference type="CDD" id="cd19941">
    <property type="entry name" value="TIL"/>
    <property type="match status" value="1"/>
</dbReference>
<dbReference type="GO" id="GO:0005615">
    <property type="term" value="C:extracellular space"/>
    <property type="evidence" value="ECO:0007669"/>
    <property type="project" value="Ensembl"/>
</dbReference>
<feature type="domain" description="VWFC" evidence="7">
    <location>
        <begin position="553"/>
        <end position="612"/>
    </location>
</feature>
<reference evidence="9" key="3">
    <citation type="submission" date="2025-09" db="UniProtKB">
        <authorList>
            <consortium name="Ensembl"/>
        </authorList>
    </citation>
    <scope>IDENTIFICATION</scope>
</reference>
<dbReference type="InterPro" id="IPR001007">
    <property type="entry name" value="VWF_dom"/>
</dbReference>
<dbReference type="Pfam" id="PF00093">
    <property type="entry name" value="VWC"/>
    <property type="match status" value="3"/>
</dbReference>
<feature type="domain" description="VWFC" evidence="7">
    <location>
        <begin position="120"/>
        <end position="171"/>
    </location>
</feature>
<evidence type="ECO:0000256" key="5">
    <source>
        <dbReference type="ARBA" id="ARBA00023157"/>
    </source>
</evidence>
<dbReference type="Proteomes" id="UP000007648">
    <property type="component" value="Unassembled WGS sequence"/>
</dbReference>
<feature type="domain" description="VWFC" evidence="7">
    <location>
        <begin position="1032"/>
        <end position="1095"/>
    </location>
</feature>
<dbReference type="Gene3D" id="2.10.70.10">
    <property type="entry name" value="Complement Module, domain 1"/>
    <property type="match status" value="6"/>
</dbReference>
<gene>
    <name evidence="9" type="primary">KCP</name>
</gene>
<keyword evidence="3" id="KW-0732">Signal</keyword>
<dbReference type="Gene3D" id="6.20.200.20">
    <property type="match status" value="10"/>
</dbReference>
<dbReference type="SMART" id="SM00216">
    <property type="entry name" value="VWD"/>
    <property type="match status" value="1"/>
</dbReference>
<dbReference type="SMART" id="SM00832">
    <property type="entry name" value="C8"/>
    <property type="match status" value="1"/>
</dbReference>
<dbReference type="InterPro" id="IPR036084">
    <property type="entry name" value="Ser_inhib-like_sf"/>
</dbReference>
<dbReference type="PROSITE" id="PS51233">
    <property type="entry name" value="VWFD"/>
    <property type="match status" value="1"/>
</dbReference>
<comment type="subcellular location">
    <subcellularLocation>
        <location evidence="1">Secreted</location>
    </subcellularLocation>
</comment>
<dbReference type="PANTHER" id="PTHR46698:SF2">
    <property type="entry name" value="KIELIN_CHORDIN-LIKE PROTEIN"/>
    <property type="match status" value="1"/>
</dbReference>
<feature type="domain" description="VWFC" evidence="7">
    <location>
        <begin position="731"/>
        <end position="790"/>
    </location>
</feature>
<feature type="domain" description="VWFC" evidence="7">
    <location>
        <begin position="172"/>
        <end position="231"/>
    </location>
</feature>
<evidence type="ECO:0000256" key="2">
    <source>
        <dbReference type="ARBA" id="ARBA00022525"/>
    </source>
</evidence>
<name>A0A7N4P9R5_SARHA</name>
<dbReference type="InterPro" id="IPR052424">
    <property type="entry name" value="Kielin_Chordin-BMP_Reg"/>
</dbReference>
<feature type="domain" description="VWFC" evidence="7">
    <location>
        <begin position="616"/>
        <end position="674"/>
    </location>
</feature>
<keyword evidence="4" id="KW-0677">Repeat</keyword>
<feature type="domain" description="VWFC" evidence="7">
    <location>
        <begin position="377"/>
        <end position="436"/>
    </location>
</feature>
<proteinExistence type="predicted"/>
<dbReference type="Pfam" id="PF00094">
    <property type="entry name" value="VWD"/>
    <property type="match status" value="1"/>
</dbReference>
<dbReference type="SMART" id="SM00215">
    <property type="entry name" value="VWC_out"/>
    <property type="match status" value="8"/>
</dbReference>
<evidence type="ECO:0000256" key="1">
    <source>
        <dbReference type="ARBA" id="ARBA00004613"/>
    </source>
</evidence>
<dbReference type="SUPFAM" id="SSF57603">
    <property type="entry name" value="FnI-like domain"/>
    <property type="match status" value="15"/>
</dbReference>
<dbReference type="InParanoid" id="A0A7N4P9R5"/>
<dbReference type="Ensembl" id="ENSSHAT00000038917.1">
    <property type="protein sequence ID" value="ENSSHAP00000033843.1"/>
    <property type="gene ID" value="ENSSHAG00000005683.2"/>
</dbReference>
<dbReference type="PROSITE" id="PS01208">
    <property type="entry name" value="VWFC_1"/>
    <property type="match status" value="9"/>
</dbReference>
<feature type="domain" description="VWFC" evidence="7">
    <location>
        <begin position="967"/>
        <end position="1035"/>
    </location>
</feature>
<evidence type="ECO:0000259" key="8">
    <source>
        <dbReference type="PROSITE" id="PS51233"/>
    </source>
</evidence>
<evidence type="ECO:0000313" key="9">
    <source>
        <dbReference type="Ensembl" id="ENSSHAP00000033843.1"/>
    </source>
</evidence>